<dbReference type="Gene3D" id="3.40.140.10">
    <property type="entry name" value="Cytidine Deaminase, domain 2"/>
    <property type="match status" value="1"/>
</dbReference>
<dbReference type="AlphaFoldDB" id="A0A9P7FEM9"/>
<evidence type="ECO:0000313" key="2">
    <source>
        <dbReference type="EMBL" id="KAG2116046.1"/>
    </source>
</evidence>
<accession>A0A9P7FEM9</accession>
<name>A0A9P7FEM9_9AGAM</name>
<dbReference type="GO" id="GO:0061578">
    <property type="term" value="F:K63-linked deubiquitinase activity"/>
    <property type="evidence" value="ECO:0007669"/>
    <property type="project" value="TreeGrafter"/>
</dbReference>
<gene>
    <name evidence="2" type="ORF">F5147DRAFT_758487</name>
</gene>
<feature type="compositionally biased region" description="Low complexity" evidence="1">
    <location>
        <begin position="479"/>
        <end position="503"/>
    </location>
</feature>
<evidence type="ECO:0000313" key="3">
    <source>
        <dbReference type="Proteomes" id="UP000823399"/>
    </source>
</evidence>
<dbReference type="PANTHER" id="PTHR12947:SF13">
    <property type="entry name" value="FI19924P1"/>
    <property type="match status" value="1"/>
</dbReference>
<dbReference type="RefSeq" id="XP_041297425.1">
    <property type="nucleotide sequence ID" value="XM_041440406.1"/>
</dbReference>
<protein>
    <submittedName>
        <fullName evidence="2">Uncharacterized protein</fullName>
    </submittedName>
</protein>
<reference evidence="2" key="1">
    <citation type="journal article" date="2020" name="New Phytol.">
        <title>Comparative genomics reveals dynamic genome evolution in host specialist ectomycorrhizal fungi.</title>
        <authorList>
            <person name="Lofgren L.A."/>
            <person name="Nguyen N.H."/>
            <person name="Vilgalys R."/>
            <person name="Ruytinx J."/>
            <person name="Liao H.L."/>
            <person name="Branco S."/>
            <person name="Kuo A."/>
            <person name="LaButti K."/>
            <person name="Lipzen A."/>
            <person name="Andreopoulos W."/>
            <person name="Pangilinan J."/>
            <person name="Riley R."/>
            <person name="Hundley H."/>
            <person name="Na H."/>
            <person name="Barry K."/>
            <person name="Grigoriev I.V."/>
            <person name="Stajich J.E."/>
            <person name="Kennedy P.G."/>
        </authorList>
    </citation>
    <scope>NUCLEOTIDE SEQUENCE</scope>
    <source>
        <strain evidence="2">FC423</strain>
    </source>
</reference>
<feature type="region of interest" description="Disordered" evidence="1">
    <location>
        <begin position="454"/>
        <end position="576"/>
    </location>
</feature>
<dbReference type="OrthoDB" id="2682020at2759"/>
<feature type="compositionally biased region" description="Polar residues" evidence="1">
    <location>
        <begin position="374"/>
        <end position="395"/>
    </location>
</feature>
<comment type="caution">
    <text evidence="2">The sequence shown here is derived from an EMBL/GenBank/DDBJ whole genome shotgun (WGS) entry which is preliminary data.</text>
</comment>
<feature type="compositionally biased region" description="Acidic residues" evidence="1">
    <location>
        <begin position="409"/>
        <end position="426"/>
    </location>
</feature>
<dbReference type="GO" id="GO:0005768">
    <property type="term" value="C:endosome"/>
    <property type="evidence" value="ECO:0007669"/>
    <property type="project" value="TreeGrafter"/>
</dbReference>
<dbReference type="PANTHER" id="PTHR12947">
    <property type="entry name" value="AMSH-LIKE PROTEASE"/>
    <property type="match status" value="1"/>
</dbReference>
<sequence>MHRTGLVQYHWHWVPAHSRGQQKVLTPAFSNAAIRKLTLVFYDSAYKAKGKWDTAIESSKDGDAVIEVQNWMNHIHMLAEEVVAQMKVLLLAGYETTCISLTAAPPPPPAPQRILLESFAVVCTPKFSPYFGIFHLTDPPGLQTILDCNVKEAFHPHPEVPICTDADEGHVQMKDIPLEIHFWHLASVQSASVTPYMHMPSYQILRHLHVYVKHTRDVVNVFCAQSKPILGTKKKFQVLQRQVNAHEREVQHAIREKEARKKLKACQKKGAIMCPDGTAGRHFNLQHAMNLDGKDTMYKKIQYKIIEIAKDNGLHLETTIRYQPPTLLGTIITLAMLEIPYLTHFKDGWPVKDFLQQFLQNHANYRRRMGYDAPSSNKITLSIPNKSTQTHTSTGRAKLPVPAAHSDSDDSSETDPGSDEDLDSEEIGPGSEGGLPADIAELFKKRVEDFLKSKGHLAQTSAPTDTSQTTKGTKKSTKPKSQTATTSSKKIATATVARVGVSSKRVKPPVPVATQPEKLEKKPQPRPVQWKKEKAEVTQAAPSTHRHSRSPPPSPLPSFSFSPQDIPDTCPNEDCEDLVPSPPSPQLIHMFHSLAEHIHKEGEYGRTVLRITLHICSDIASENQLSEIRQQVAECGWPVSVNFVELNDFTWSLTADVAKILSDRSARASHIIWRTLLDRVTHHCRNKGVTEEEHLLAFTRDKGPATAFVNELSTTGFFGSKGEHIIGHALEAMFRTSTVPLDAI</sequence>
<dbReference type="Proteomes" id="UP000823399">
    <property type="component" value="Unassembled WGS sequence"/>
</dbReference>
<keyword evidence="3" id="KW-1185">Reference proteome</keyword>
<dbReference type="GO" id="GO:0070536">
    <property type="term" value="P:protein K63-linked deubiquitination"/>
    <property type="evidence" value="ECO:0007669"/>
    <property type="project" value="TreeGrafter"/>
</dbReference>
<dbReference type="EMBL" id="JABBWM010000007">
    <property type="protein sequence ID" value="KAG2116046.1"/>
    <property type="molecule type" value="Genomic_DNA"/>
</dbReference>
<evidence type="ECO:0000256" key="1">
    <source>
        <dbReference type="SAM" id="MobiDB-lite"/>
    </source>
</evidence>
<feature type="region of interest" description="Disordered" evidence="1">
    <location>
        <begin position="374"/>
        <end position="436"/>
    </location>
</feature>
<organism evidence="2 3">
    <name type="scientific">Suillus discolor</name>
    <dbReference type="NCBI Taxonomy" id="1912936"/>
    <lineage>
        <taxon>Eukaryota</taxon>
        <taxon>Fungi</taxon>
        <taxon>Dikarya</taxon>
        <taxon>Basidiomycota</taxon>
        <taxon>Agaricomycotina</taxon>
        <taxon>Agaricomycetes</taxon>
        <taxon>Agaricomycetidae</taxon>
        <taxon>Boletales</taxon>
        <taxon>Suillineae</taxon>
        <taxon>Suillaceae</taxon>
        <taxon>Suillus</taxon>
    </lineage>
</organism>
<proteinExistence type="predicted"/>
<dbReference type="GO" id="GO:0016020">
    <property type="term" value="C:membrane"/>
    <property type="evidence" value="ECO:0007669"/>
    <property type="project" value="TreeGrafter"/>
</dbReference>
<dbReference type="GeneID" id="64702665"/>